<keyword evidence="7 12" id="KW-0472">Membrane</keyword>
<comment type="caution">
    <text evidence="10">Lacks conserved residue(s) required for the propagation of feature annotation.</text>
</comment>
<keyword evidence="2 12" id="KW-0812">Transmembrane</keyword>
<proteinExistence type="predicted"/>
<dbReference type="InterPro" id="IPR002165">
    <property type="entry name" value="Plexin_repeat"/>
</dbReference>
<dbReference type="GO" id="GO:0030215">
    <property type="term" value="F:semaphorin receptor binding"/>
    <property type="evidence" value="ECO:0007669"/>
    <property type="project" value="InterPro"/>
</dbReference>
<dbReference type="SMART" id="SM00423">
    <property type="entry name" value="PSI"/>
    <property type="match status" value="1"/>
</dbReference>
<dbReference type="SMART" id="SM00209">
    <property type="entry name" value="TSP1"/>
    <property type="match status" value="2"/>
</dbReference>
<dbReference type="PROSITE" id="PS50092">
    <property type="entry name" value="TSP1"/>
    <property type="match status" value="2"/>
</dbReference>
<sequence>MEWLCVKQIEMSLWRLIIIATTTLLTLVSGTFETMSQNDFRYLSYHDLLTTASRFYDQNVTTYSRFHFDESKSLMFVGARDRIYRFSLQLDLMQTVSWEVPIGAIKFCVAKGQTENDCRNYIMSLHTFNNKLFVCGNFAFSPSCSWRKTDTLELIKEEKGLIAFNPRSNITTLVTDDGKMFIGSTIDFSGSDSVIARTDLSMDSSKTLRTKQFNNLELFNPHFVGSFENGEFVYFVFREESIEMSSFGEKAIYSRIGRVCKSDSGGFHIYKHNWSSFLKARLNCSLNGCETQFYFNEVQDITFMPDDNELYATFSTPDNSIQGSAICVFNMSAIEKAFDGPVKFQISPNSPIWEEKIIENRDQFECKFKSSSNILDASKYQLMSRSVIPNTHEPLYIEKLEKFVHIAVTKVATKLHENVKIIFAANSDGFIKKISILPRTKQSCLIEVLEPEYVGIKVETMKFIKSTESLYVGTKESIMKIPSQHCSRHLSKVSCINSMDPYCGWNDLTLTCGMAPNHNSLTDYWYQNATTCPILSSPVDGAWSSWSPFFKCIKSDPNGSYSETDLGNIDSCLCRTRTCDNPAPKYGGKLCEGHSIMVTNCTEHGGWSDWSPYGPCSQTCGVAIKVRRRTCSNPSPKHNGRTCIGSNQQEIYCTDLPPCPSNNINMQIDGGWSEFSEWSACSVACGGGFRIRERKCNNPIPQNGGLECIGCNIEYEECNKQMCNEVKKLTSWTQWLVSNNSESGHYFEKRYRYMCKAPISDPANLKISLYKEETRACSVGDPKCRRINTTCEATVCDPPKDCSEYQEEARKCNEIIQSEKLNVTKAGLEFHWIGIIIVSFGLFCIILTFFSTKYFVEKKIHRLRSIQGSPHYLSSYPNQYSSLPTKDYSENNKPKRQPSFSGTSTTGRLKVTNGTLNKSNNNLLNQNTPKILKYQNDTEMSTLKRNSALNNMRLKQIEDDKDKY</sequence>
<dbReference type="Proteomes" id="UP001107558">
    <property type="component" value="Chromosome 1"/>
</dbReference>
<dbReference type="InterPro" id="IPR057563">
    <property type="entry name" value="Sema5A/B-like_TSP-1"/>
</dbReference>
<keyword evidence="9" id="KW-0325">Glycoprotein</keyword>
<evidence type="ECO:0000256" key="9">
    <source>
        <dbReference type="ARBA" id="ARBA00023180"/>
    </source>
</evidence>
<evidence type="ECO:0000256" key="6">
    <source>
        <dbReference type="ARBA" id="ARBA00022989"/>
    </source>
</evidence>
<evidence type="ECO:0000256" key="5">
    <source>
        <dbReference type="ARBA" id="ARBA00022902"/>
    </source>
</evidence>
<dbReference type="PANTHER" id="PTHR11036">
    <property type="entry name" value="SEMAPHORIN"/>
    <property type="match status" value="1"/>
</dbReference>
<keyword evidence="8" id="KW-1015">Disulfide bond</keyword>
<dbReference type="InterPro" id="IPR016201">
    <property type="entry name" value="PSI"/>
</dbReference>
<evidence type="ECO:0000259" key="13">
    <source>
        <dbReference type="PROSITE" id="PS51004"/>
    </source>
</evidence>
<dbReference type="GO" id="GO:0030335">
    <property type="term" value="P:positive regulation of cell migration"/>
    <property type="evidence" value="ECO:0007669"/>
    <property type="project" value="TreeGrafter"/>
</dbReference>
<keyword evidence="3" id="KW-0677">Repeat</keyword>
<dbReference type="PANTHER" id="PTHR11036:SF79">
    <property type="entry name" value="SEMAPHORIN 5C, ISOFORM A"/>
    <property type="match status" value="1"/>
</dbReference>
<name>A0A9J6CJI9_POLVA</name>
<evidence type="ECO:0000256" key="3">
    <source>
        <dbReference type="ARBA" id="ARBA00022737"/>
    </source>
</evidence>
<feature type="region of interest" description="Disordered" evidence="11">
    <location>
        <begin position="883"/>
        <end position="922"/>
    </location>
</feature>
<evidence type="ECO:0000313" key="15">
    <source>
        <dbReference type="Proteomes" id="UP001107558"/>
    </source>
</evidence>
<organism evidence="14 15">
    <name type="scientific">Polypedilum vanderplanki</name>
    <name type="common">Sleeping chironomid midge</name>
    <dbReference type="NCBI Taxonomy" id="319348"/>
    <lineage>
        <taxon>Eukaryota</taxon>
        <taxon>Metazoa</taxon>
        <taxon>Ecdysozoa</taxon>
        <taxon>Arthropoda</taxon>
        <taxon>Hexapoda</taxon>
        <taxon>Insecta</taxon>
        <taxon>Pterygota</taxon>
        <taxon>Neoptera</taxon>
        <taxon>Endopterygota</taxon>
        <taxon>Diptera</taxon>
        <taxon>Nematocera</taxon>
        <taxon>Chironomoidea</taxon>
        <taxon>Chironomidae</taxon>
        <taxon>Chironominae</taxon>
        <taxon>Polypedilum</taxon>
        <taxon>Polypedilum</taxon>
    </lineage>
</organism>
<feature type="transmembrane region" description="Helical" evidence="12">
    <location>
        <begin position="12"/>
        <end position="32"/>
    </location>
</feature>
<keyword evidence="5" id="KW-0524">Neurogenesis</keyword>
<dbReference type="InterPro" id="IPR036352">
    <property type="entry name" value="Semap_dom_sf"/>
</dbReference>
<dbReference type="Pfam" id="PF23260">
    <property type="entry name" value="TSP1_2"/>
    <property type="match status" value="1"/>
</dbReference>
<feature type="compositionally biased region" description="Low complexity" evidence="11">
    <location>
        <begin position="912"/>
        <end position="922"/>
    </location>
</feature>
<evidence type="ECO:0000256" key="11">
    <source>
        <dbReference type="SAM" id="MobiDB-lite"/>
    </source>
</evidence>
<evidence type="ECO:0000256" key="2">
    <source>
        <dbReference type="ARBA" id="ARBA00022692"/>
    </source>
</evidence>
<dbReference type="Gene3D" id="2.130.10.10">
    <property type="entry name" value="YVTN repeat-like/Quinoprotein amine dehydrogenase"/>
    <property type="match status" value="1"/>
</dbReference>
<feature type="compositionally biased region" description="Polar residues" evidence="11">
    <location>
        <begin position="898"/>
        <end position="907"/>
    </location>
</feature>
<dbReference type="EMBL" id="JADBJN010000001">
    <property type="protein sequence ID" value="KAG5682164.1"/>
    <property type="molecule type" value="Genomic_DNA"/>
</dbReference>
<accession>A0A9J6CJI9</accession>
<dbReference type="FunFam" id="2.20.100.10:FF:000001">
    <property type="entry name" value="semaphorin-5A isoform X1"/>
    <property type="match status" value="2"/>
</dbReference>
<evidence type="ECO:0000256" key="4">
    <source>
        <dbReference type="ARBA" id="ARBA00022782"/>
    </source>
</evidence>
<comment type="subcellular location">
    <subcellularLocation>
        <location evidence="1">Membrane</location>
        <topology evidence="1">Single-pass membrane protein</topology>
    </subcellularLocation>
</comment>
<dbReference type="Gene3D" id="3.30.1680.10">
    <property type="entry name" value="ligand-binding face of the semaphorins, domain 2"/>
    <property type="match status" value="1"/>
</dbReference>
<keyword evidence="6 12" id="KW-1133">Transmembrane helix</keyword>
<evidence type="ECO:0000256" key="10">
    <source>
        <dbReference type="PROSITE-ProRule" id="PRU00352"/>
    </source>
</evidence>
<dbReference type="GO" id="GO:0007411">
    <property type="term" value="P:axon guidance"/>
    <property type="evidence" value="ECO:0007669"/>
    <property type="project" value="TreeGrafter"/>
</dbReference>
<keyword evidence="4" id="KW-0221">Differentiation</keyword>
<evidence type="ECO:0000256" key="7">
    <source>
        <dbReference type="ARBA" id="ARBA00023136"/>
    </source>
</evidence>
<dbReference type="AlphaFoldDB" id="A0A9J6CJI9"/>
<dbReference type="InterPro" id="IPR000884">
    <property type="entry name" value="TSP1_rpt"/>
</dbReference>
<dbReference type="InterPro" id="IPR001627">
    <property type="entry name" value="Semap_dom"/>
</dbReference>
<dbReference type="PROSITE" id="PS51004">
    <property type="entry name" value="SEMA"/>
    <property type="match status" value="1"/>
</dbReference>
<dbReference type="GO" id="GO:0071526">
    <property type="term" value="P:semaphorin-plexin signaling pathway"/>
    <property type="evidence" value="ECO:0007669"/>
    <property type="project" value="TreeGrafter"/>
</dbReference>
<dbReference type="InterPro" id="IPR036383">
    <property type="entry name" value="TSP1_rpt_sf"/>
</dbReference>
<gene>
    <name evidence="14" type="ORF">PVAND_011536</name>
</gene>
<dbReference type="GO" id="GO:0005886">
    <property type="term" value="C:plasma membrane"/>
    <property type="evidence" value="ECO:0007669"/>
    <property type="project" value="TreeGrafter"/>
</dbReference>
<keyword evidence="15" id="KW-1185">Reference proteome</keyword>
<protein>
    <recommendedName>
        <fullName evidence="13">Sema domain-containing protein</fullName>
    </recommendedName>
</protein>
<dbReference type="SUPFAM" id="SSF101912">
    <property type="entry name" value="Sema domain"/>
    <property type="match status" value="1"/>
</dbReference>
<dbReference type="Pfam" id="PF01437">
    <property type="entry name" value="PSI"/>
    <property type="match status" value="1"/>
</dbReference>
<evidence type="ECO:0000313" key="14">
    <source>
        <dbReference type="EMBL" id="KAG5682164.1"/>
    </source>
</evidence>
<feature type="transmembrane region" description="Helical" evidence="12">
    <location>
        <begin position="830"/>
        <end position="856"/>
    </location>
</feature>
<comment type="caution">
    <text evidence="14">The sequence shown here is derived from an EMBL/GenBank/DDBJ whole genome shotgun (WGS) entry which is preliminary data.</text>
</comment>
<evidence type="ECO:0000256" key="8">
    <source>
        <dbReference type="ARBA" id="ARBA00023157"/>
    </source>
</evidence>
<dbReference type="InterPro" id="IPR015943">
    <property type="entry name" value="WD40/YVTN_repeat-like_dom_sf"/>
</dbReference>
<dbReference type="SUPFAM" id="SSF103575">
    <property type="entry name" value="Plexin repeat"/>
    <property type="match status" value="1"/>
</dbReference>
<dbReference type="InterPro" id="IPR027231">
    <property type="entry name" value="Semaphorin"/>
</dbReference>
<dbReference type="SMART" id="SM00630">
    <property type="entry name" value="Sema"/>
    <property type="match status" value="1"/>
</dbReference>
<dbReference type="Pfam" id="PF00090">
    <property type="entry name" value="TSP_1"/>
    <property type="match status" value="2"/>
</dbReference>
<evidence type="ECO:0000256" key="12">
    <source>
        <dbReference type="SAM" id="Phobius"/>
    </source>
</evidence>
<dbReference type="Gene3D" id="2.20.100.10">
    <property type="entry name" value="Thrombospondin type-1 (TSP1) repeat"/>
    <property type="match status" value="3"/>
</dbReference>
<dbReference type="FunFam" id="2.20.100.10:FF:000021">
    <property type="entry name" value="semaphorin-5B isoform X1"/>
    <property type="match status" value="1"/>
</dbReference>
<dbReference type="OrthoDB" id="9988752at2759"/>
<dbReference type="GO" id="GO:0045499">
    <property type="term" value="F:chemorepellent activity"/>
    <property type="evidence" value="ECO:0007669"/>
    <property type="project" value="TreeGrafter"/>
</dbReference>
<evidence type="ECO:0000256" key="1">
    <source>
        <dbReference type="ARBA" id="ARBA00004167"/>
    </source>
</evidence>
<feature type="domain" description="Sema" evidence="13">
    <location>
        <begin position="40"/>
        <end position="483"/>
    </location>
</feature>
<reference evidence="14" key="1">
    <citation type="submission" date="2021-03" db="EMBL/GenBank/DDBJ databases">
        <title>Chromosome level genome of the anhydrobiotic midge Polypedilum vanderplanki.</title>
        <authorList>
            <person name="Yoshida Y."/>
            <person name="Kikawada T."/>
            <person name="Gusev O."/>
        </authorList>
    </citation>
    <scope>NUCLEOTIDE SEQUENCE</scope>
    <source>
        <strain evidence="14">NIAS01</strain>
        <tissue evidence="14">Whole body or cell culture</tissue>
    </source>
</reference>
<dbReference type="SUPFAM" id="SSF82895">
    <property type="entry name" value="TSP-1 type 1 repeat"/>
    <property type="match status" value="2"/>
</dbReference>
<dbReference type="Pfam" id="PF01403">
    <property type="entry name" value="Sema"/>
    <property type="match status" value="1"/>
</dbReference>